<evidence type="ECO:0000313" key="13">
    <source>
        <dbReference type="EMBL" id="KRM40556.1"/>
    </source>
</evidence>
<feature type="domain" description="FAD/NAD(P)-binding" evidence="12">
    <location>
        <begin position="7"/>
        <end position="296"/>
    </location>
</feature>
<dbReference type="InterPro" id="IPR023753">
    <property type="entry name" value="FAD/NAD-binding_dom"/>
</dbReference>
<evidence type="ECO:0000256" key="3">
    <source>
        <dbReference type="ARBA" id="ARBA00018719"/>
    </source>
</evidence>
<comment type="cofactor">
    <cofactor evidence="11">
        <name>FAD</name>
        <dbReference type="ChEBI" id="CHEBI:57692"/>
    </cofactor>
    <text evidence="11">Binds 1 FAD per subunit.</text>
</comment>
<evidence type="ECO:0000256" key="1">
    <source>
        <dbReference type="ARBA" id="ARBA00009333"/>
    </source>
</evidence>
<protein>
    <recommendedName>
        <fullName evidence="3 10">Thioredoxin reductase</fullName>
        <ecNumber evidence="10">1.8.1.9</ecNumber>
    </recommendedName>
</protein>
<evidence type="ECO:0000256" key="2">
    <source>
        <dbReference type="ARBA" id="ARBA00011738"/>
    </source>
</evidence>
<dbReference type="InterPro" id="IPR036188">
    <property type="entry name" value="FAD/NAD-bd_sf"/>
</dbReference>
<evidence type="ECO:0000256" key="10">
    <source>
        <dbReference type="RuleBase" id="RU003880"/>
    </source>
</evidence>
<dbReference type="GO" id="GO:0005737">
    <property type="term" value="C:cytoplasm"/>
    <property type="evidence" value="ECO:0007669"/>
    <property type="project" value="InterPro"/>
</dbReference>
<dbReference type="InterPro" id="IPR005982">
    <property type="entry name" value="Thioredox_Rdtase"/>
</dbReference>
<reference evidence="13 14" key="1">
    <citation type="journal article" date="2015" name="Genome Announc.">
        <title>Expanding the biotechnology potential of lactobacilli through comparative genomics of 213 strains and associated genera.</title>
        <authorList>
            <person name="Sun Z."/>
            <person name="Harris H.M."/>
            <person name="McCann A."/>
            <person name="Guo C."/>
            <person name="Argimon S."/>
            <person name="Zhang W."/>
            <person name="Yang X."/>
            <person name="Jeffery I.B."/>
            <person name="Cooney J.C."/>
            <person name="Kagawa T.F."/>
            <person name="Liu W."/>
            <person name="Song Y."/>
            <person name="Salvetti E."/>
            <person name="Wrobel A."/>
            <person name="Rasinkangas P."/>
            <person name="Parkhill J."/>
            <person name="Rea M.C."/>
            <person name="O'Sullivan O."/>
            <person name="Ritari J."/>
            <person name="Douillard F.P."/>
            <person name="Paul Ross R."/>
            <person name="Yang R."/>
            <person name="Briner A.E."/>
            <person name="Felis G.E."/>
            <person name="de Vos W.M."/>
            <person name="Barrangou R."/>
            <person name="Klaenhammer T.R."/>
            <person name="Caufield P.W."/>
            <person name="Cui Y."/>
            <person name="Zhang H."/>
            <person name="O'Toole P.W."/>
        </authorList>
    </citation>
    <scope>NUCLEOTIDE SEQUENCE [LARGE SCALE GENOMIC DNA]</scope>
    <source>
        <strain evidence="13 14">DSM 5661</strain>
    </source>
</reference>
<evidence type="ECO:0000256" key="11">
    <source>
        <dbReference type="RuleBase" id="RU003881"/>
    </source>
</evidence>
<dbReference type="PATRIC" id="fig|1423754.3.peg.601"/>
<dbReference type="Gene3D" id="3.50.50.60">
    <property type="entry name" value="FAD/NAD(P)-binding domain"/>
    <property type="match status" value="2"/>
</dbReference>
<sequence>MKFMKKYDVAIIGAGPGGMTAGLYAARANLKVAMIDRGVYGGQMNNTAEVENYPGFPSIMGPELGEKMYQSATKQGVEFIYGDVQGIEINGKKRIVKLENDDDSIEAKAVIIGTGSSNRKLGIPGEQEYSGKGVSYCAVCDGAFFKDENVVVVGGGDSAVSEGLYLANVTDNVNVVHRRDQLRAEKILQNRAFKNPKMDFTWDSEVTEIVGDENKMTGVKVHNKKTGEDKIVNAAGAFIYIGNVPNSQPFQDLGITDKNGWIITNDQMETKISGIYAIGDVRQKQLRQIITAVGDGGIAGQNAYEYIESLNDKNEEVTA</sequence>
<dbReference type="eggNOG" id="COG0492">
    <property type="taxonomic scope" value="Bacteria"/>
</dbReference>
<keyword evidence="7" id="KW-1015">Disulfide bond</keyword>
<evidence type="ECO:0000313" key="14">
    <source>
        <dbReference type="Proteomes" id="UP000051223"/>
    </source>
</evidence>
<dbReference type="AlphaFoldDB" id="A0A0R1YMX8"/>
<dbReference type="GO" id="GO:0019430">
    <property type="term" value="P:removal of superoxide radicals"/>
    <property type="evidence" value="ECO:0007669"/>
    <property type="project" value="UniProtKB-UniRule"/>
</dbReference>
<dbReference type="InterPro" id="IPR008255">
    <property type="entry name" value="Pyr_nucl-diS_OxRdtase_2_AS"/>
</dbReference>
<keyword evidence="4 10" id="KW-0285">Flavoprotein</keyword>
<accession>A0A0R1YMX8</accession>
<keyword evidence="11" id="KW-0521">NADP</keyword>
<dbReference type="InterPro" id="IPR050097">
    <property type="entry name" value="Ferredoxin-NADP_redctase_2"/>
</dbReference>
<comment type="subunit">
    <text evidence="2 10">Homodimer.</text>
</comment>
<organism evidence="13 14">
    <name type="scientific">Lactobacillus hamsteri DSM 5661 = JCM 6256</name>
    <dbReference type="NCBI Taxonomy" id="1423754"/>
    <lineage>
        <taxon>Bacteria</taxon>
        <taxon>Bacillati</taxon>
        <taxon>Bacillota</taxon>
        <taxon>Bacilli</taxon>
        <taxon>Lactobacillales</taxon>
        <taxon>Lactobacillaceae</taxon>
        <taxon>Lactobacillus</taxon>
    </lineage>
</organism>
<comment type="similarity">
    <text evidence="1 10">Belongs to the class-II pyridine nucleotide-disulfide oxidoreductase family.</text>
</comment>
<dbReference type="Proteomes" id="UP000051223">
    <property type="component" value="Unassembled WGS sequence"/>
</dbReference>
<keyword evidence="6 10" id="KW-0560">Oxidoreductase</keyword>
<evidence type="ECO:0000259" key="12">
    <source>
        <dbReference type="Pfam" id="PF07992"/>
    </source>
</evidence>
<gene>
    <name evidence="13" type="ORF">FC39_GL000581</name>
</gene>
<evidence type="ECO:0000256" key="5">
    <source>
        <dbReference type="ARBA" id="ARBA00022827"/>
    </source>
</evidence>
<dbReference type="PRINTS" id="PR00368">
    <property type="entry name" value="FADPNR"/>
</dbReference>
<name>A0A0R1YMX8_9LACO</name>
<comment type="catalytic activity">
    <reaction evidence="9 10">
        <text>[thioredoxin]-dithiol + NADP(+) = [thioredoxin]-disulfide + NADPH + H(+)</text>
        <dbReference type="Rhea" id="RHEA:20345"/>
        <dbReference type="Rhea" id="RHEA-COMP:10698"/>
        <dbReference type="Rhea" id="RHEA-COMP:10700"/>
        <dbReference type="ChEBI" id="CHEBI:15378"/>
        <dbReference type="ChEBI" id="CHEBI:29950"/>
        <dbReference type="ChEBI" id="CHEBI:50058"/>
        <dbReference type="ChEBI" id="CHEBI:57783"/>
        <dbReference type="ChEBI" id="CHEBI:58349"/>
        <dbReference type="EC" id="1.8.1.9"/>
    </reaction>
</comment>
<dbReference type="EMBL" id="AZGI01000015">
    <property type="protein sequence ID" value="KRM40556.1"/>
    <property type="molecule type" value="Genomic_DNA"/>
</dbReference>
<keyword evidence="14" id="KW-1185">Reference proteome</keyword>
<proteinExistence type="inferred from homology"/>
<comment type="caution">
    <text evidence="13">The sequence shown here is derived from an EMBL/GenBank/DDBJ whole genome shotgun (WGS) entry which is preliminary data.</text>
</comment>
<evidence type="ECO:0000256" key="9">
    <source>
        <dbReference type="ARBA" id="ARBA00048132"/>
    </source>
</evidence>
<keyword evidence="5 10" id="KW-0274">FAD</keyword>
<evidence type="ECO:0000256" key="4">
    <source>
        <dbReference type="ARBA" id="ARBA00022630"/>
    </source>
</evidence>
<keyword evidence="8 10" id="KW-0676">Redox-active center</keyword>
<evidence type="ECO:0000256" key="6">
    <source>
        <dbReference type="ARBA" id="ARBA00023002"/>
    </source>
</evidence>
<dbReference type="Pfam" id="PF07992">
    <property type="entry name" value="Pyr_redox_2"/>
    <property type="match status" value="1"/>
</dbReference>
<evidence type="ECO:0000256" key="7">
    <source>
        <dbReference type="ARBA" id="ARBA00023157"/>
    </source>
</evidence>
<dbReference type="EC" id="1.8.1.9" evidence="10"/>
<dbReference type="STRING" id="1423754.FC39_GL000581"/>
<dbReference type="SUPFAM" id="SSF51905">
    <property type="entry name" value="FAD/NAD(P)-binding domain"/>
    <property type="match status" value="1"/>
</dbReference>
<dbReference type="GO" id="GO:0004791">
    <property type="term" value="F:thioredoxin-disulfide reductase (NADPH) activity"/>
    <property type="evidence" value="ECO:0007669"/>
    <property type="project" value="UniProtKB-UniRule"/>
</dbReference>
<dbReference type="PANTHER" id="PTHR48105">
    <property type="entry name" value="THIOREDOXIN REDUCTASE 1-RELATED-RELATED"/>
    <property type="match status" value="1"/>
</dbReference>
<dbReference type="NCBIfam" id="TIGR01292">
    <property type="entry name" value="TRX_reduct"/>
    <property type="match status" value="1"/>
</dbReference>
<evidence type="ECO:0000256" key="8">
    <source>
        <dbReference type="ARBA" id="ARBA00023284"/>
    </source>
</evidence>
<dbReference type="PROSITE" id="PS00573">
    <property type="entry name" value="PYRIDINE_REDOX_2"/>
    <property type="match status" value="1"/>
</dbReference>
<dbReference type="PRINTS" id="PR00469">
    <property type="entry name" value="PNDRDTASEII"/>
</dbReference>